<dbReference type="EMBL" id="CM047586">
    <property type="protein sequence ID" value="KAI9909180.1"/>
    <property type="molecule type" value="Genomic_DNA"/>
</dbReference>
<name>A0ACC0VS65_9STRA</name>
<gene>
    <name evidence="1" type="ORF">PsorP6_014466</name>
</gene>
<proteinExistence type="predicted"/>
<accession>A0ACC0VS65</accession>
<organism evidence="1 2">
    <name type="scientific">Peronosclerospora sorghi</name>
    <dbReference type="NCBI Taxonomy" id="230839"/>
    <lineage>
        <taxon>Eukaryota</taxon>
        <taxon>Sar</taxon>
        <taxon>Stramenopiles</taxon>
        <taxon>Oomycota</taxon>
        <taxon>Peronosporomycetes</taxon>
        <taxon>Peronosporales</taxon>
        <taxon>Peronosporaceae</taxon>
        <taxon>Peronosclerospora</taxon>
    </lineage>
</organism>
<evidence type="ECO:0000313" key="1">
    <source>
        <dbReference type="EMBL" id="KAI9909180.1"/>
    </source>
</evidence>
<sequence>MFRVRYPCCAVNVTGFLSASDNMATYRELMKKRLVAKTTASRHYQRWRRQQSPRQGSRKCEWDIHHTSSSSSSMPEKNLSRDCSTESKRGAGCILATSVKEEHLIRGEHGFKDRFRVRMRVAVGMPGQGLASKGLFYLLLGEKRRVYVTRLLDSQRLHGVLDLWSWGSGT</sequence>
<dbReference type="Proteomes" id="UP001163321">
    <property type="component" value="Chromosome 7"/>
</dbReference>
<reference evidence="1 2" key="1">
    <citation type="journal article" date="2022" name="bioRxiv">
        <title>The genome of the oomycete Peronosclerospora sorghi, a cosmopolitan pathogen of maize and sorghum, is inflated with dispersed pseudogenes.</title>
        <authorList>
            <person name="Fletcher K."/>
            <person name="Martin F."/>
            <person name="Isakeit T."/>
            <person name="Cavanaugh K."/>
            <person name="Magill C."/>
            <person name="Michelmore R."/>
        </authorList>
    </citation>
    <scope>NUCLEOTIDE SEQUENCE [LARGE SCALE GENOMIC DNA]</scope>
    <source>
        <strain evidence="1">P6</strain>
    </source>
</reference>
<protein>
    <submittedName>
        <fullName evidence="1">Uncharacterized protein</fullName>
    </submittedName>
</protein>
<comment type="caution">
    <text evidence="1">The sequence shown here is derived from an EMBL/GenBank/DDBJ whole genome shotgun (WGS) entry which is preliminary data.</text>
</comment>
<keyword evidence="2" id="KW-1185">Reference proteome</keyword>
<evidence type="ECO:0000313" key="2">
    <source>
        <dbReference type="Proteomes" id="UP001163321"/>
    </source>
</evidence>